<sequence>MVNLTRIYTRTGDDGTTGLGDFSRTSKTDPRLAAYADVNEANAVIGVVLATGELTDDVRAILGRVQNDLFDVGADLSTPLLENPEYPPLRVQQEWIDELECDCDTQNAKLEKLRSFILPGGTVAAAHLHQATTVVRRAERTTWAAIETHGTDMGTTKGEGGVNPSAAAYLNRLSDLLFILARVANLDAGGDVLWKPGGGRAEAPAKKGRATRPDDPATDDD</sequence>
<comment type="similarity">
    <text evidence="3 17">Belongs to the Cob(I)alamin adenosyltransferase family.</text>
</comment>
<dbReference type="NCBIfam" id="TIGR00636">
    <property type="entry name" value="PduO_Nterm"/>
    <property type="match status" value="1"/>
</dbReference>
<dbReference type="RefSeq" id="WP_035902247.1">
    <property type="nucleotide sequence ID" value="NZ_AVPK01000001.1"/>
</dbReference>
<keyword evidence="21" id="KW-1185">Reference proteome</keyword>
<keyword evidence="6" id="KW-0963">Cytoplasm</keyword>
<dbReference type="Proteomes" id="UP000030011">
    <property type="component" value="Unassembled WGS sequence"/>
</dbReference>
<dbReference type="PANTHER" id="PTHR12213">
    <property type="entry name" value="CORRINOID ADENOSYLTRANSFERASE"/>
    <property type="match status" value="1"/>
</dbReference>
<evidence type="ECO:0000256" key="3">
    <source>
        <dbReference type="ARBA" id="ARBA00007487"/>
    </source>
</evidence>
<dbReference type="Pfam" id="PF01923">
    <property type="entry name" value="Cob_adeno_trans"/>
    <property type="match status" value="1"/>
</dbReference>
<comment type="catalytic activity">
    <reaction evidence="16 17">
        <text>2 cob(II)alamin + reduced [electron-transfer flavoprotein] + 2 ATP = 2 adenosylcob(III)alamin + 2 triphosphate + oxidized [electron-transfer flavoprotein] + 3 H(+)</text>
        <dbReference type="Rhea" id="RHEA:28671"/>
        <dbReference type="Rhea" id="RHEA-COMP:10685"/>
        <dbReference type="Rhea" id="RHEA-COMP:10686"/>
        <dbReference type="ChEBI" id="CHEBI:15378"/>
        <dbReference type="ChEBI" id="CHEBI:16304"/>
        <dbReference type="ChEBI" id="CHEBI:18036"/>
        <dbReference type="ChEBI" id="CHEBI:18408"/>
        <dbReference type="ChEBI" id="CHEBI:30616"/>
        <dbReference type="ChEBI" id="CHEBI:57692"/>
        <dbReference type="ChEBI" id="CHEBI:58307"/>
        <dbReference type="EC" id="2.5.1.17"/>
    </reaction>
</comment>
<dbReference type="GO" id="GO:0006779">
    <property type="term" value="P:porphyrin-containing compound biosynthetic process"/>
    <property type="evidence" value="ECO:0007669"/>
    <property type="project" value="UniProtKB-KW"/>
</dbReference>
<keyword evidence="11" id="KW-0627">Porphyrin biosynthesis</keyword>
<feature type="region of interest" description="Disordered" evidence="18">
    <location>
        <begin position="193"/>
        <end position="221"/>
    </location>
</feature>
<evidence type="ECO:0000256" key="9">
    <source>
        <dbReference type="ARBA" id="ARBA00022741"/>
    </source>
</evidence>
<evidence type="ECO:0000259" key="19">
    <source>
        <dbReference type="Pfam" id="PF01923"/>
    </source>
</evidence>
<keyword evidence="8 17" id="KW-0808">Transferase</keyword>
<dbReference type="EMBL" id="AVPK01000001">
    <property type="protein sequence ID" value="KGN39311.1"/>
    <property type="molecule type" value="Genomic_DNA"/>
</dbReference>
<dbReference type="AlphaFoldDB" id="A0A0A0JUG6"/>
<dbReference type="GO" id="GO:0008817">
    <property type="term" value="F:corrinoid adenosyltransferase activity"/>
    <property type="evidence" value="ECO:0007669"/>
    <property type="project" value="UniProtKB-UniRule"/>
</dbReference>
<evidence type="ECO:0000256" key="8">
    <source>
        <dbReference type="ARBA" id="ARBA00022679"/>
    </source>
</evidence>
<evidence type="ECO:0000313" key="20">
    <source>
        <dbReference type="EMBL" id="KGN39311.1"/>
    </source>
</evidence>
<dbReference type="GO" id="GO:0005737">
    <property type="term" value="C:cytoplasm"/>
    <property type="evidence" value="ECO:0007669"/>
    <property type="project" value="UniProtKB-SubCell"/>
</dbReference>
<evidence type="ECO:0000256" key="2">
    <source>
        <dbReference type="ARBA" id="ARBA00005121"/>
    </source>
</evidence>
<comment type="pathway">
    <text evidence="2 17">Cofactor biosynthesis; adenosylcobalamin biosynthesis; adenosylcobalamin from cob(II)yrinate a,c-diamide: step 2/7.</text>
</comment>
<dbReference type="GO" id="GO:0009236">
    <property type="term" value="P:cobalamin biosynthetic process"/>
    <property type="evidence" value="ECO:0007669"/>
    <property type="project" value="UniProtKB-UniRule"/>
</dbReference>
<reference evidence="20 21" key="1">
    <citation type="submission" date="2013-08" db="EMBL/GenBank/DDBJ databases">
        <title>The genome sequence of Knoellia subterranea.</title>
        <authorList>
            <person name="Zhu W."/>
            <person name="Wang G."/>
        </authorList>
    </citation>
    <scope>NUCLEOTIDE SEQUENCE [LARGE SCALE GENOMIC DNA]</scope>
    <source>
        <strain evidence="20 21">KCTC 19937</strain>
    </source>
</reference>
<evidence type="ECO:0000256" key="12">
    <source>
        <dbReference type="ARBA" id="ARBA00031529"/>
    </source>
</evidence>
<dbReference type="OrthoDB" id="9778896at2"/>
<dbReference type="Gene3D" id="1.20.1200.10">
    <property type="entry name" value="Cobalamin adenosyltransferase-like"/>
    <property type="match status" value="1"/>
</dbReference>
<dbReference type="eggNOG" id="COG2096">
    <property type="taxonomic scope" value="Bacteria"/>
</dbReference>
<keyword evidence="9 17" id="KW-0547">Nucleotide-binding</keyword>
<dbReference type="EC" id="2.5.1.17" evidence="4 17"/>
<evidence type="ECO:0000256" key="16">
    <source>
        <dbReference type="ARBA" id="ARBA00048692"/>
    </source>
</evidence>
<comment type="caution">
    <text evidence="20">The sequence shown here is derived from an EMBL/GenBank/DDBJ whole genome shotgun (WGS) entry which is preliminary data.</text>
</comment>
<protein>
    <recommendedName>
        <fullName evidence="5 17">Corrinoid adenosyltransferase</fullName>
        <ecNumber evidence="4 17">2.5.1.17</ecNumber>
    </recommendedName>
    <alternativeName>
        <fullName evidence="12 17">Cob(II)alamin adenosyltransferase</fullName>
    </alternativeName>
    <alternativeName>
        <fullName evidence="14 17">Cob(II)yrinic acid a,c-diamide adenosyltransferase</fullName>
    </alternativeName>
    <alternativeName>
        <fullName evidence="13 17">Cobinamide/cobalamin adenosyltransferase</fullName>
    </alternativeName>
</protein>
<evidence type="ECO:0000256" key="17">
    <source>
        <dbReference type="RuleBase" id="RU366026"/>
    </source>
</evidence>
<dbReference type="FunFam" id="1.20.1200.10:FF:000003">
    <property type="entry name" value="ATP:cob(I)alamin adenosyltransferase"/>
    <property type="match status" value="1"/>
</dbReference>
<evidence type="ECO:0000256" key="10">
    <source>
        <dbReference type="ARBA" id="ARBA00022840"/>
    </source>
</evidence>
<dbReference type="PANTHER" id="PTHR12213:SF0">
    <property type="entry name" value="CORRINOID ADENOSYLTRANSFERASE MMAB"/>
    <property type="match status" value="1"/>
</dbReference>
<evidence type="ECO:0000256" key="15">
    <source>
        <dbReference type="ARBA" id="ARBA00048555"/>
    </source>
</evidence>
<dbReference type="InterPro" id="IPR029499">
    <property type="entry name" value="PduO-typ"/>
</dbReference>
<dbReference type="InterPro" id="IPR016030">
    <property type="entry name" value="CblAdoTrfase-like"/>
</dbReference>
<evidence type="ECO:0000256" key="7">
    <source>
        <dbReference type="ARBA" id="ARBA00022573"/>
    </source>
</evidence>
<dbReference type="GO" id="GO:0005524">
    <property type="term" value="F:ATP binding"/>
    <property type="evidence" value="ECO:0007669"/>
    <property type="project" value="UniProtKB-UniRule"/>
</dbReference>
<keyword evidence="10 17" id="KW-0067">ATP-binding</keyword>
<dbReference type="UniPathway" id="UPA00148">
    <property type="reaction ID" value="UER00233"/>
</dbReference>
<evidence type="ECO:0000256" key="4">
    <source>
        <dbReference type="ARBA" id="ARBA00012454"/>
    </source>
</evidence>
<name>A0A0A0JUG6_9MICO</name>
<keyword evidence="7 17" id="KW-0169">Cobalamin biosynthesis</keyword>
<comment type="catalytic activity">
    <reaction evidence="15 17">
        <text>2 cob(II)yrinate a,c diamide + reduced [electron-transfer flavoprotein] + 2 ATP = 2 adenosylcob(III)yrinate a,c-diamide + 2 triphosphate + oxidized [electron-transfer flavoprotein] + 3 H(+)</text>
        <dbReference type="Rhea" id="RHEA:11528"/>
        <dbReference type="Rhea" id="RHEA-COMP:10685"/>
        <dbReference type="Rhea" id="RHEA-COMP:10686"/>
        <dbReference type="ChEBI" id="CHEBI:15378"/>
        <dbReference type="ChEBI" id="CHEBI:18036"/>
        <dbReference type="ChEBI" id="CHEBI:30616"/>
        <dbReference type="ChEBI" id="CHEBI:57692"/>
        <dbReference type="ChEBI" id="CHEBI:58307"/>
        <dbReference type="ChEBI" id="CHEBI:58503"/>
        <dbReference type="ChEBI" id="CHEBI:58537"/>
        <dbReference type="EC" id="2.5.1.17"/>
    </reaction>
</comment>
<evidence type="ECO:0000256" key="5">
    <source>
        <dbReference type="ARBA" id="ARBA00020963"/>
    </source>
</evidence>
<organism evidence="20 21">
    <name type="scientific">Knoellia subterranea KCTC 19937</name>
    <dbReference type="NCBI Taxonomy" id="1385521"/>
    <lineage>
        <taxon>Bacteria</taxon>
        <taxon>Bacillati</taxon>
        <taxon>Actinomycetota</taxon>
        <taxon>Actinomycetes</taxon>
        <taxon>Micrococcales</taxon>
        <taxon>Intrasporangiaceae</taxon>
        <taxon>Knoellia</taxon>
    </lineage>
</organism>
<evidence type="ECO:0000256" key="18">
    <source>
        <dbReference type="SAM" id="MobiDB-lite"/>
    </source>
</evidence>
<evidence type="ECO:0000256" key="11">
    <source>
        <dbReference type="ARBA" id="ARBA00023244"/>
    </source>
</evidence>
<gene>
    <name evidence="20" type="ORF">N803_02255</name>
</gene>
<comment type="subcellular location">
    <subcellularLocation>
        <location evidence="1">Cytoplasm</location>
    </subcellularLocation>
</comment>
<proteinExistence type="inferred from homology"/>
<dbReference type="SUPFAM" id="SSF89028">
    <property type="entry name" value="Cobalamin adenosyltransferase-like"/>
    <property type="match status" value="1"/>
</dbReference>
<dbReference type="InterPro" id="IPR036451">
    <property type="entry name" value="CblAdoTrfase-like_sf"/>
</dbReference>
<accession>A0A0A0JUG6</accession>
<evidence type="ECO:0000313" key="21">
    <source>
        <dbReference type="Proteomes" id="UP000030011"/>
    </source>
</evidence>
<feature type="domain" description="Cobalamin adenosyltransferase-like" evidence="19">
    <location>
        <begin position="7"/>
        <end position="184"/>
    </location>
</feature>
<evidence type="ECO:0000256" key="13">
    <source>
        <dbReference type="ARBA" id="ARBA00033334"/>
    </source>
</evidence>
<evidence type="ECO:0000256" key="1">
    <source>
        <dbReference type="ARBA" id="ARBA00004496"/>
    </source>
</evidence>
<dbReference type="STRING" id="1385521.N803_02255"/>
<evidence type="ECO:0000256" key="14">
    <source>
        <dbReference type="ARBA" id="ARBA00033354"/>
    </source>
</evidence>
<evidence type="ECO:0000256" key="6">
    <source>
        <dbReference type="ARBA" id="ARBA00022490"/>
    </source>
</evidence>